<evidence type="ECO:0000313" key="2">
    <source>
        <dbReference type="EnsemblMetazoa" id="XP_050497470.1"/>
    </source>
</evidence>
<name>A0ABM5JHQ5_DIAVI</name>
<feature type="region of interest" description="Disordered" evidence="1">
    <location>
        <begin position="543"/>
        <end position="615"/>
    </location>
</feature>
<organism evidence="2 3">
    <name type="scientific">Diabrotica virgifera virgifera</name>
    <name type="common">western corn rootworm</name>
    <dbReference type="NCBI Taxonomy" id="50390"/>
    <lineage>
        <taxon>Eukaryota</taxon>
        <taxon>Metazoa</taxon>
        <taxon>Ecdysozoa</taxon>
        <taxon>Arthropoda</taxon>
        <taxon>Hexapoda</taxon>
        <taxon>Insecta</taxon>
        <taxon>Pterygota</taxon>
        <taxon>Neoptera</taxon>
        <taxon>Endopterygota</taxon>
        <taxon>Coleoptera</taxon>
        <taxon>Polyphaga</taxon>
        <taxon>Cucujiformia</taxon>
        <taxon>Chrysomeloidea</taxon>
        <taxon>Chrysomelidae</taxon>
        <taxon>Galerucinae</taxon>
        <taxon>Diabroticina</taxon>
        <taxon>Diabroticites</taxon>
        <taxon>Diabrotica</taxon>
    </lineage>
</organism>
<dbReference type="RefSeq" id="XP_050497470.1">
    <property type="nucleotide sequence ID" value="XM_050641513.1"/>
</dbReference>
<dbReference type="Proteomes" id="UP001652700">
    <property type="component" value="Unplaced"/>
</dbReference>
<evidence type="ECO:0000313" key="3">
    <source>
        <dbReference type="Proteomes" id="UP001652700"/>
    </source>
</evidence>
<evidence type="ECO:0008006" key="4">
    <source>
        <dbReference type="Google" id="ProtNLM"/>
    </source>
</evidence>
<sequence length="615" mass="71297">MNKVSFIELLVKQTSRRAAYEFELESKQKQAWSPEIVKAVQDDVGIYSLKFLKALHDNTRDSLYKLMKTKDPNDPNSVEVPVGLNWLDHNDFAAPEREALLNFSYKVKDMAPSNSKNWIDLRHFMHYVYRNFFASFSLIPSNECLTPYFLDEMRGLVRSLIQEDESQLYLRVLALLREYCIFAQFNYTKEVGQTYIITTLCHYYYAMLRAADKIRDVFADIKVLIYRNYKMGWKHFNACVFIRYFLETDYVQQKIKQVLKTRESPGDSPAMFEFLENLQNLSTMLQNRIKKINDDHSLAVGSGTYFIEEVMIFNHKEVLTTNFWMERTEQEKSGLHLERFDHHLFRLLGDPYFRSAGPILDNDAQCICAECLVGKYAILIHAVENQLQNELLRSTCRVIFCRRCRTLLELDRFHAHVATVHWAANEVKAAIKDNTTKVGQSLVLCEEPPEVSQRIPMSEEATDAAAMTICDIHFSIPKHDFNDLTCTRLTFEEFLKQFKDSTKHDDAVENKEAIRKCINITKDTFSKVVFDDSILNPNTFASNLTPSVSPTKKKAEPSLKPKEIPKTSRKTKRFASNLTPSVSPTKKKAEPSPKPKEIPKTSRKTERRQGQKTKT</sequence>
<keyword evidence="3" id="KW-1185">Reference proteome</keyword>
<dbReference type="EnsemblMetazoa" id="XM_050641513.1">
    <property type="protein sequence ID" value="XP_050497470.1"/>
    <property type="gene ID" value="LOC114339115"/>
</dbReference>
<feature type="compositionally biased region" description="Basic and acidic residues" evidence="1">
    <location>
        <begin position="553"/>
        <end position="566"/>
    </location>
</feature>
<accession>A0ABM5JHQ5</accession>
<proteinExistence type="predicted"/>
<protein>
    <recommendedName>
        <fullName evidence="4">C2H2-type domain-containing protein</fullName>
    </recommendedName>
</protein>
<evidence type="ECO:0000256" key="1">
    <source>
        <dbReference type="SAM" id="MobiDB-lite"/>
    </source>
</evidence>
<reference evidence="2" key="1">
    <citation type="submission" date="2025-05" db="UniProtKB">
        <authorList>
            <consortium name="EnsemblMetazoa"/>
        </authorList>
    </citation>
    <scope>IDENTIFICATION</scope>
</reference>
<dbReference type="GeneID" id="114339115"/>
<feature type="compositionally biased region" description="Basic and acidic residues" evidence="1">
    <location>
        <begin position="587"/>
        <end position="609"/>
    </location>
</feature>